<evidence type="ECO:0000313" key="4">
    <source>
        <dbReference type="Proteomes" id="UP001500350"/>
    </source>
</evidence>
<reference evidence="3 4" key="1">
    <citation type="journal article" date="2019" name="Int. J. Syst. Evol. Microbiol.">
        <title>The Global Catalogue of Microorganisms (GCM) 10K type strain sequencing project: providing services to taxonomists for standard genome sequencing and annotation.</title>
        <authorList>
            <consortium name="The Broad Institute Genomics Platform"/>
            <consortium name="The Broad Institute Genome Sequencing Center for Infectious Disease"/>
            <person name="Wu L."/>
            <person name="Ma J."/>
        </authorList>
    </citation>
    <scope>NUCLEOTIDE SEQUENCE [LARGE SCALE GENOMIC DNA]</scope>
    <source>
        <strain evidence="3 4">JCM 14589</strain>
    </source>
</reference>
<dbReference type="RefSeq" id="WP_241510980.1">
    <property type="nucleotide sequence ID" value="NZ_BAAANW010000012.1"/>
</dbReference>
<keyword evidence="1" id="KW-0175">Coiled coil</keyword>
<keyword evidence="4" id="KW-1185">Reference proteome</keyword>
<gene>
    <name evidence="3" type="ORF">GCM10009763_16610</name>
</gene>
<evidence type="ECO:0000256" key="1">
    <source>
        <dbReference type="SAM" id="Coils"/>
    </source>
</evidence>
<dbReference type="PANTHER" id="PTHR33169:SF26">
    <property type="entry name" value="CONSERVED PROTEIN"/>
    <property type="match status" value="1"/>
</dbReference>
<protein>
    <submittedName>
        <fullName evidence="3">PadR family transcriptional regulator</fullName>
    </submittedName>
</protein>
<dbReference type="SUPFAM" id="SSF46785">
    <property type="entry name" value="Winged helix' DNA-binding domain"/>
    <property type="match status" value="1"/>
</dbReference>
<comment type="caution">
    <text evidence="3">The sequence shown here is derived from an EMBL/GenBank/DDBJ whole genome shotgun (WGS) entry which is preliminary data.</text>
</comment>
<name>A0ABN2D2Q4_9MICO</name>
<dbReference type="PANTHER" id="PTHR33169">
    <property type="entry name" value="PADR-FAMILY TRANSCRIPTIONAL REGULATOR"/>
    <property type="match status" value="1"/>
</dbReference>
<evidence type="ECO:0000313" key="3">
    <source>
        <dbReference type="EMBL" id="GAA1569185.1"/>
    </source>
</evidence>
<feature type="coiled-coil region" evidence="1">
    <location>
        <begin position="123"/>
        <end position="157"/>
    </location>
</feature>
<dbReference type="InterPro" id="IPR005149">
    <property type="entry name" value="Tscrpt_reg_PadR_N"/>
</dbReference>
<organism evidence="3 4">
    <name type="scientific">Dermacoccus profundi</name>
    <dbReference type="NCBI Taxonomy" id="322602"/>
    <lineage>
        <taxon>Bacteria</taxon>
        <taxon>Bacillati</taxon>
        <taxon>Actinomycetota</taxon>
        <taxon>Actinomycetes</taxon>
        <taxon>Micrococcales</taxon>
        <taxon>Dermacoccaceae</taxon>
        <taxon>Dermacoccus</taxon>
    </lineage>
</organism>
<dbReference type="InterPro" id="IPR036388">
    <property type="entry name" value="WH-like_DNA-bd_sf"/>
</dbReference>
<evidence type="ECO:0000259" key="2">
    <source>
        <dbReference type="Pfam" id="PF03551"/>
    </source>
</evidence>
<dbReference type="InterPro" id="IPR052509">
    <property type="entry name" value="Metal_resp_DNA-bind_regulator"/>
</dbReference>
<sequence length="201" mass="22987">MATPPGQTKEKRMSRRGTVLEFAVLGLLHEAPLHGYELRKRLTGVLGAFRVVSYGSLYPCLAKLSRKGFITESASFAPGGRRPRITYEITDEGRDVFADQLSRSGPASWDDDNFDVHFAFFSRASAEVRLRILEGRRLRLQERLERSREQARDSRSTRDSYIAELFRHDVESTEREMGWVNELIEIERKAVADPRPLSSEV</sequence>
<accession>A0ABN2D2Q4</accession>
<dbReference type="InterPro" id="IPR036390">
    <property type="entry name" value="WH_DNA-bd_sf"/>
</dbReference>
<dbReference type="EMBL" id="BAAANW010000012">
    <property type="protein sequence ID" value="GAA1569185.1"/>
    <property type="molecule type" value="Genomic_DNA"/>
</dbReference>
<proteinExistence type="predicted"/>
<feature type="domain" description="Transcription regulator PadR N-terminal" evidence="2">
    <location>
        <begin position="24"/>
        <end position="98"/>
    </location>
</feature>
<dbReference type="Gene3D" id="1.10.10.10">
    <property type="entry name" value="Winged helix-like DNA-binding domain superfamily/Winged helix DNA-binding domain"/>
    <property type="match status" value="1"/>
</dbReference>
<dbReference type="Pfam" id="PF03551">
    <property type="entry name" value="PadR"/>
    <property type="match status" value="1"/>
</dbReference>
<dbReference type="Proteomes" id="UP001500350">
    <property type="component" value="Unassembled WGS sequence"/>
</dbReference>